<dbReference type="PANTHER" id="PTHR24222:SF63">
    <property type="entry name" value="ATP BINDING CASSETTE SUBFAMILY B"/>
    <property type="match status" value="1"/>
</dbReference>
<dbReference type="CDD" id="cd18577">
    <property type="entry name" value="ABC_6TM_Pgp_ABCB1_D1_like"/>
    <property type="match status" value="1"/>
</dbReference>
<evidence type="ECO:0000256" key="2">
    <source>
        <dbReference type="ARBA" id="ARBA00022692"/>
    </source>
</evidence>
<dbReference type="InterPro" id="IPR011527">
    <property type="entry name" value="ABC1_TM_dom"/>
</dbReference>
<feature type="region of interest" description="Disordered" evidence="5">
    <location>
        <begin position="23"/>
        <end position="45"/>
    </location>
</feature>
<comment type="caution">
    <text evidence="8">The sequence shown here is derived from an EMBL/GenBank/DDBJ whole genome shotgun (WGS) entry which is preliminary data.</text>
</comment>
<dbReference type="GO" id="GO:0005886">
    <property type="term" value="C:plasma membrane"/>
    <property type="evidence" value="ECO:0007669"/>
    <property type="project" value="TreeGrafter"/>
</dbReference>
<keyword evidence="2 6" id="KW-0812">Transmembrane</keyword>
<evidence type="ECO:0000313" key="8">
    <source>
        <dbReference type="EMBL" id="KAE8697226.1"/>
    </source>
</evidence>
<feature type="compositionally biased region" description="Basic and acidic residues" evidence="5">
    <location>
        <begin position="33"/>
        <end position="45"/>
    </location>
</feature>
<keyword evidence="4 6" id="KW-0472">Membrane</keyword>
<proteinExistence type="predicted"/>
<dbReference type="PANTHER" id="PTHR24222">
    <property type="entry name" value="ABC TRANSPORTER B FAMILY"/>
    <property type="match status" value="1"/>
</dbReference>
<dbReference type="Gene3D" id="1.20.1560.10">
    <property type="entry name" value="ABC transporter type 1, transmembrane domain"/>
    <property type="match status" value="1"/>
</dbReference>
<feature type="transmembrane region" description="Helical" evidence="6">
    <location>
        <begin position="109"/>
        <end position="130"/>
    </location>
</feature>
<feature type="domain" description="ABC transmembrane type-1" evidence="7">
    <location>
        <begin position="68"/>
        <end position="336"/>
    </location>
</feature>
<dbReference type="InterPro" id="IPR036640">
    <property type="entry name" value="ABC1_TM_sf"/>
</dbReference>
<evidence type="ECO:0000256" key="3">
    <source>
        <dbReference type="ARBA" id="ARBA00022989"/>
    </source>
</evidence>
<feature type="transmembrane region" description="Helical" evidence="6">
    <location>
        <begin position="205"/>
        <end position="230"/>
    </location>
</feature>
<evidence type="ECO:0000256" key="6">
    <source>
        <dbReference type="SAM" id="Phobius"/>
    </source>
</evidence>
<dbReference type="AlphaFoldDB" id="A0A6A3A074"/>
<evidence type="ECO:0000259" key="7">
    <source>
        <dbReference type="PROSITE" id="PS50929"/>
    </source>
</evidence>
<dbReference type="GO" id="GO:0140359">
    <property type="term" value="F:ABC-type transporter activity"/>
    <property type="evidence" value="ECO:0007669"/>
    <property type="project" value="InterPro"/>
</dbReference>
<dbReference type="InterPro" id="IPR039421">
    <property type="entry name" value="Type_1_exporter"/>
</dbReference>
<keyword evidence="9" id="KW-1185">Reference proteome</keyword>
<dbReference type="SUPFAM" id="SSF90123">
    <property type="entry name" value="ABC transporter transmembrane region"/>
    <property type="match status" value="1"/>
</dbReference>
<evidence type="ECO:0000313" key="9">
    <source>
        <dbReference type="Proteomes" id="UP000436088"/>
    </source>
</evidence>
<feature type="transmembrane region" description="Helical" evidence="6">
    <location>
        <begin position="318"/>
        <end position="335"/>
    </location>
</feature>
<dbReference type="PROSITE" id="PS50929">
    <property type="entry name" value="ABC_TM1F"/>
    <property type="match status" value="1"/>
</dbReference>
<feature type="transmembrane region" description="Helical" evidence="6">
    <location>
        <begin position="176"/>
        <end position="199"/>
    </location>
</feature>
<accession>A0A6A3A074</accession>
<organism evidence="8 9">
    <name type="scientific">Hibiscus syriacus</name>
    <name type="common">Rose of Sharon</name>
    <dbReference type="NCBI Taxonomy" id="106335"/>
    <lineage>
        <taxon>Eukaryota</taxon>
        <taxon>Viridiplantae</taxon>
        <taxon>Streptophyta</taxon>
        <taxon>Embryophyta</taxon>
        <taxon>Tracheophyta</taxon>
        <taxon>Spermatophyta</taxon>
        <taxon>Magnoliopsida</taxon>
        <taxon>eudicotyledons</taxon>
        <taxon>Gunneridae</taxon>
        <taxon>Pentapetalae</taxon>
        <taxon>rosids</taxon>
        <taxon>malvids</taxon>
        <taxon>Malvales</taxon>
        <taxon>Malvaceae</taxon>
        <taxon>Malvoideae</taxon>
        <taxon>Hibiscus</taxon>
    </lineage>
</organism>
<dbReference type="EMBL" id="VEPZ02001053">
    <property type="protein sequence ID" value="KAE8697226.1"/>
    <property type="molecule type" value="Genomic_DNA"/>
</dbReference>
<reference evidence="8" key="1">
    <citation type="submission" date="2019-09" db="EMBL/GenBank/DDBJ databases">
        <title>Draft genome information of white flower Hibiscus syriacus.</title>
        <authorList>
            <person name="Kim Y.-M."/>
        </authorList>
    </citation>
    <scope>NUCLEOTIDE SEQUENCE [LARGE SCALE GENOMIC DNA]</scope>
    <source>
        <strain evidence="8">YM2019G1</strain>
    </source>
</reference>
<dbReference type="GO" id="GO:0005524">
    <property type="term" value="F:ATP binding"/>
    <property type="evidence" value="ECO:0007669"/>
    <property type="project" value="InterPro"/>
</dbReference>
<comment type="subcellular location">
    <subcellularLocation>
        <location evidence="1">Membrane</location>
        <topology evidence="1">Multi-pass membrane protein</topology>
    </subcellularLocation>
</comment>
<name>A0A6A3A074_HIBSY</name>
<evidence type="ECO:0000256" key="5">
    <source>
        <dbReference type="SAM" id="MobiDB-lite"/>
    </source>
</evidence>
<keyword evidence="3 6" id="KW-1133">Transmembrane helix</keyword>
<feature type="transmembrane region" description="Helical" evidence="6">
    <location>
        <begin position="282"/>
        <end position="306"/>
    </location>
</feature>
<sequence length="368" mass="39593">MTIENSFYGDSGLNEASVSKSCLVPQKDGGMNRGDRNLETPEGDEKTNKVPFLKLFAFADPTDILLMIAGTTGAIGNGISMPLMTILFGELTDSFGQNQNNNEVVALNFVYLGVGDVVSGFLQVTCWMVTGERQAARIRSLYLKTIHRLDIAFFDLETNSGEVVGRMSGGREGIMILILCVSVGKFLQLISMFIGGFVVAFIRGWLLTLVMLSSLPLLVIAGAAVSLIVANTASQGQNAYAKSAAVVKQAIGSIRTVTSFTGEKQAMSDYDKFLVSAYRSGVYQGFVSGIGLGLIMLVVFCSYALAVWFGGRMILENGYTGGEVVSVIVAIIILLEEGSFSHFPYIIQVPREGISLCECICFWSSSSI</sequence>
<evidence type="ECO:0000256" key="1">
    <source>
        <dbReference type="ARBA" id="ARBA00004141"/>
    </source>
</evidence>
<dbReference type="Proteomes" id="UP000436088">
    <property type="component" value="Unassembled WGS sequence"/>
</dbReference>
<gene>
    <name evidence="8" type="ORF">F3Y22_tig00110627pilonHSYRG00097</name>
</gene>
<protein>
    <recommendedName>
        <fullName evidence="7">ABC transmembrane type-1 domain-containing protein</fullName>
    </recommendedName>
</protein>
<feature type="transmembrane region" description="Helical" evidence="6">
    <location>
        <begin position="64"/>
        <end position="89"/>
    </location>
</feature>
<dbReference type="Pfam" id="PF00664">
    <property type="entry name" value="ABC_membrane"/>
    <property type="match status" value="1"/>
</dbReference>
<evidence type="ECO:0000256" key="4">
    <source>
        <dbReference type="ARBA" id="ARBA00023136"/>
    </source>
</evidence>